<evidence type="ECO:0000313" key="4">
    <source>
        <dbReference type="Proteomes" id="UP000076964"/>
    </source>
</evidence>
<dbReference type="GO" id="GO:0090071">
    <property type="term" value="P:negative regulation of ribosome biogenesis"/>
    <property type="evidence" value="ECO:0007669"/>
    <property type="project" value="UniProtKB-UniRule"/>
</dbReference>
<comment type="function">
    <text evidence="2">Functions as a ribosomal silencing factor. Interacts with ribosomal protein uL14 (rplN), blocking formation of intersubunit bridge B8. Prevents association of the 30S and 50S ribosomal subunits and the formation of functional ribosomes, thus repressing translation.</text>
</comment>
<dbReference type="Proteomes" id="UP000076964">
    <property type="component" value="Unassembled WGS sequence"/>
</dbReference>
<dbReference type="GO" id="GO:0005737">
    <property type="term" value="C:cytoplasm"/>
    <property type="evidence" value="ECO:0007669"/>
    <property type="project" value="UniProtKB-SubCell"/>
</dbReference>
<name>A0A177EC08_9BACT</name>
<evidence type="ECO:0000256" key="1">
    <source>
        <dbReference type="ARBA" id="ARBA00010574"/>
    </source>
</evidence>
<dbReference type="Gene3D" id="3.30.460.10">
    <property type="entry name" value="Beta Polymerase, domain 2"/>
    <property type="match status" value="1"/>
</dbReference>
<dbReference type="InterPro" id="IPR004394">
    <property type="entry name" value="Iojap/RsfS/C7orf30"/>
</dbReference>
<proteinExistence type="inferred from homology"/>
<dbReference type="STRING" id="1795632.TH606_00105"/>
<dbReference type="PANTHER" id="PTHR21043:SF0">
    <property type="entry name" value="MITOCHONDRIAL ASSEMBLY OF RIBOSOMAL LARGE SUBUNIT PROTEIN 1"/>
    <property type="match status" value="1"/>
</dbReference>
<dbReference type="InterPro" id="IPR043519">
    <property type="entry name" value="NT_sf"/>
</dbReference>
<dbReference type="EMBL" id="LSFI01000001">
    <property type="protein sequence ID" value="OAG28702.1"/>
    <property type="molecule type" value="Genomic_DNA"/>
</dbReference>
<keyword evidence="4" id="KW-1185">Reference proteome</keyword>
<organism evidence="3 4">
    <name type="scientific">Thermodesulfatator autotrophicus</name>
    <dbReference type="NCBI Taxonomy" id="1795632"/>
    <lineage>
        <taxon>Bacteria</taxon>
        <taxon>Pseudomonadati</taxon>
        <taxon>Thermodesulfobacteriota</taxon>
        <taxon>Thermodesulfobacteria</taxon>
        <taxon>Thermodesulfobacteriales</taxon>
        <taxon>Thermodesulfatatoraceae</taxon>
        <taxon>Thermodesulfatator</taxon>
    </lineage>
</organism>
<gene>
    <name evidence="2" type="primary">rsfS</name>
    <name evidence="3" type="ORF">TH606_00105</name>
</gene>
<dbReference type="Pfam" id="PF02410">
    <property type="entry name" value="RsfS"/>
    <property type="match status" value="1"/>
</dbReference>
<evidence type="ECO:0000313" key="3">
    <source>
        <dbReference type="EMBL" id="OAG28702.1"/>
    </source>
</evidence>
<dbReference type="GO" id="GO:0017148">
    <property type="term" value="P:negative regulation of translation"/>
    <property type="evidence" value="ECO:0007669"/>
    <property type="project" value="UniProtKB-UniRule"/>
</dbReference>
<keyword evidence="2" id="KW-0963">Cytoplasm</keyword>
<comment type="similarity">
    <text evidence="1 2">Belongs to the Iojap/RsfS family.</text>
</comment>
<sequence length="146" mass="16713">MNSRVKKEALAPKKPVLKPEDLARLMAQLALDRKIHDLVILDVRGLSSYADFILVASARSARHVQGVADYLEEELYKQHITPLGIEGTTEGQWVLMDYGDVVFHLFFEPVREFYDIEGLWMDAARIKPEDWGLVIPETTEEKNESE</sequence>
<evidence type="ECO:0000256" key="2">
    <source>
        <dbReference type="HAMAP-Rule" id="MF_01477"/>
    </source>
</evidence>
<comment type="caution">
    <text evidence="3">The sequence shown here is derived from an EMBL/GenBank/DDBJ whole genome shotgun (WGS) entry which is preliminary data.</text>
</comment>
<dbReference type="GO" id="GO:0042256">
    <property type="term" value="P:cytosolic ribosome assembly"/>
    <property type="evidence" value="ECO:0007669"/>
    <property type="project" value="UniProtKB-UniRule"/>
</dbReference>
<reference evidence="3 4" key="1">
    <citation type="submission" date="2016-02" db="EMBL/GenBank/DDBJ databases">
        <title>Draft genome sequence of Thermodesulfatator sp. S606.</title>
        <authorList>
            <person name="Lai Q."/>
            <person name="Cao J."/>
            <person name="Dupont S."/>
            <person name="Shao Z."/>
            <person name="Jebbar M."/>
            <person name="Alain K."/>
        </authorList>
    </citation>
    <scope>NUCLEOTIDE SEQUENCE [LARGE SCALE GENOMIC DNA]</scope>
    <source>
        <strain evidence="3 4">S606</strain>
    </source>
</reference>
<dbReference type="NCBIfam" id="TIGR00090">
    <property type="entry name" value="rsfS_iojap_ybeB"/>
    <property type="match status" value="1"/>
</dbReference>
<comment type="subunit">
    <text evidence="2">Interacts with ribosomal protein uL14 (rplN).</text>
</comment>
<dbReference type="OrthoDB" id="9793681at2"/>
<dbReference type="PANTHER" id="PTHR21043">
    <property type="entry name" value="IOJAP SUPERFAMILY ORTHOLOG"/>
    <property type="match status" value="1"/>
</dbReference>
<dbReference type="AlphaFoldDB" id="A0A177EC08"/>
<dbReference type="HAMAP" id="MF_01477">
    <property type="entry name" value="Iojap_RsfS"/>
    <property type="match status" value="1"/>
</dbReference>
<protein>
    <recommendedName>
        <fullName evidence="2">Ribosomal silencing factor RsfS</fullName>
    </recommendedName>
</protein>
<keyword evidence="2" id="KW-0678">Repressor</keyword>
<comment type="subcellular location">
    <subcellularLocation>
        <location evidence="2">Cytoplasm</location>
    </subcellularLocation>
</comment>
<dbReference type="SUPFAM" id="SSF81301">
    <property type="entry name" value="Nucleotidyltransferase"/>
    <property type="match status" value="1"/>
</dbReference>
<accession>A0A177EC08</accession>
<dbReference type="GO" id="GO:0043023">
    <property type="term" value="F:ribosomal large subunit binding"/>
    <property type="evidence" value="ECO:0007669"/>
    <property type="project" value="TreeGrafter"/>
</dbReference>
<keyword evidence="2" id="KW-0810">Translation regulation</keyword>